<keyword evidence="2" id="KW-1185">Reference proteome</keyword>
<dbReference type="GO" id="GO:0016874">
    <property type="term" value="F:ligase activity"/>
    <property type="evidence" value="ECO:0007669"/>
    <property type="project" value="UniProtKB-KW"/>
</dbReference>
<reference evidence="1 2" key="1">
    <citation type="submission" date="2021-08" db="EMBL/GenBank/DDBJ databases">
        <authorList>
            <person name="Zhang L."/>
            <person name="Yu H."/>
            <person name="Feng C."/>
        </authorList>
    </citation>
    <scope>NUCLEOTIDE SEQUENCE [LARGE SCALE GENOMIC DNA]</scope>
</reference>
<accession>A0AAE8XBZ1</accession>
<dbReference type="Proteomes" id="UP000827653">
    <property type="component" value="Segment"/>
</dbReference>
<proteinExistence type="predicted"/>
<dbReference type="EMBL" id="MZ851152">
    <property type="protein sequence ID" value="UAT28111.1"/>
    <property type="molecule type" value="Genomic_DNA"/>
</dbReference>
<keyword evidence="1" id="KW-0436">Ligase</keyword>
<organism evidence="1 2">
    <name type="scientific">Aeromonas phage PZL-Ah8</name>
    <dbReference type="NCBI Taxonomy" id="2870529"/>
    <lineage>
        <taxon>Viruses</taxon>
        <taxon>Duplodnaviria</taxon>
        <taxon>Heunggongvirae</taxon>
        <taxon>Uroviricota</taxon>
        <taxon>Caudoviricetes</taxon>
        <taxon>Autographivirales</taxon>
        <taxon>Autotranscriptaviridae</taxon>
        <taxon>Studiervirinae</taxon>
        <taxon>Armandvirus</taxon>
        <taxon>Armandvirus PZLAh8</taxon>
    </lineage>
</organism>
<evidence type="ECO:0000313" key="2">
    <source>
        <dbReference type="Proteomes" id="UP000827653"/>
    </source>
</evidence>
<sequence>MSLYYNTNRILKKRLALKEQATHTDVLGKLYKVVNGKLWVYKDVRLYPSSDILYPIYSKVNYPVTVVPLA</sequence>
<evidence type="ECO:0000313" key="1">
    <source>
        <dbReference type="EMBL" id="UAT28111.1"/>
    </source>
</evidence>
<name>A0AAE8XBZ1_9CAUD</name>
<protein>
    <submittedName>
        <fullName evidence="1">DNA ligase</fullName>
    </submittedName>
</protein>